<organism evidence="6 7">
    <name type="scientific">Pseudomonas capeferrum</name>
    <dbReference type="NCBI Taxonomy" id="1495066"/>
    <lineage>
        <taxon>Bacteria</taxon>
        <taxon>Pseudomonadati</taxon>
        <taxon>Pseudomonadota</taxon>
        <taxon>Gammaproteobacteria</taxon>
        <taxon>Pseudomonadales</taxon>
        <taxon>Pseudomonadaceae</taxon>
        <taxon>Pseudomonas</taxon>
    </lineage>
</organism>
<dbReference type="Gene3D" id="3.20.20.30">
    <property type="entry name" value="Luciferase-like domain"/>
    <property type="match status" value="1"/>
</dbReference>
<keyword evidence="3" id="KW-0560">Oxidoreductase</keyword>
<evidence type="ECO:0000313" key="6">
    <source>
        <dbReference type="EMBL" id="WCH98242.1"/>
    </source>
</evidence>
<sequence length="342" mass="37251">MNPTTPTCGANASAFAQHPGYRRMFAPDQLTLGIFMPLRFYDGNMQALAGQARLVGDIDRLGFAAAWVRDVPLFDPAFGDAGQVFDPFTYLAYLAAQTQRIALVTGSAIFALRHPIDLAKAAATLDTLSGGRLVLGIASGDRPVEFPAYGLDHDTRGERFAQSVDYFRQLLAEHPGPIQSPLGQLGSARLLPRPVSGRIPLVVTGSSRQSLQWLGEHADGWLTYPDATHNVLGPRRLAEKIRAWRAAIPGGGFRPHMTNEWIDLDDDPNFPRTPLQGGYVLRTGRNGLIDLLGEWREAGVNHAALGVQMARRPAQDILQELAEEVLPLFPALAGPAPHSQDW</sequence>
<dbReference type="Pfam" id="PF00296">
    <property type="entry name" value="Bac_luciferase"/>
    <property type="match status" value="1"/>
</dbReference>
<dbReference type="Proteomes" id="UP001214301">
    <property type="component" value="Chromosome"/>
</dbReference>
<dbReference type="InterPro" id="IPR020020">
    <property type="entry name" value="Luciferase-type_oxidoreductase"/>
</dbReference>
<evidence type="ECO:0000256" key="4">
    <source>
        <dbReference type="ARBA" id="ARBA00023033"/>
    </source>
</evidence>
<keyword evidence="2" id="KW-0288">FMN</keyword>
<dbReference type="InterPro" id="IPR051260">
    <property type="entry name" value="Diverse_substr_monoxygenases"/>
</dbReference>
<keyword evidence="4" id="KW-0503">Monooxygenase</keyword>
<dbReference type="InterPro" id="IPR011251">
    <property type="entry name" value="Luciferase-like_dom"/>
</dbReference>
<gene>
    <name evidence="6" type="ORF">PMC74_15825</name>
</gene>
<evidence type="ECO:0000256" key="2">
    <source>
        <dbReference type="ARBA" id="ARBA00022643"/>
    </source>
</evidence>
<keyword evidence="1" id="KW-0285">Flavoprotein</keyword>
<name>A0ABY7R3D4_9PSED</name>
<reference evidence="6 7" key="1">
    <citation type="journal article" date="2020" name="Front. Microbiol.">
        <title>Toward Biorecycling: Isolation of a Soil Bacterium That Grows on a Polyurethane Oligomer and Monomer.</title>
        <authorList>
            <person name="Espinosa M.J.C."/>
            <person name="Blanco A.C."/>
            <person name="Schmidgall T."/>
            <person name="Atanasoff-Kardjalieff A.K."/>
            <person name="Kappelmeyer U."/>
            <person name="Tischler D."/>
            <person name="Pieper D.H."/>
            <person name="Heipieper H.J."/>
            <person name="Eberlein C."/>
        </authorList>
    </citation>
    <scope>NUCLEOTIDE SEQUENCE [LARGE SCALE GENOMIC DNA]</scope>
    <source>
        <strain evidence="6 7">TDA1</strain>
    </source>
</reference>
<evidence type="ECO:0000259" key="5">
    <source>
        <dbReference type="Pfam" id="PF00296"/>
    </source>
</evidence>
<feature type="domain" description="Luciferase-like" evidence="5">
    <location>
        <begin position="32"/>
        <end position="227"/>
    </location>
</feature>
<evidence type="ECO:0000313" key="7">
    <source>
        <dbReference type="Proteomes" id="UP001214301"/>
    </source>
</evidence>
<dbReference type="InterPro" id="IPR036661">
    <property type="entry name" value="Luciferase-like_sf"/>
</dbReference>
<evidence type="ECO:0000256" key="1">
    <source>
        <dbReference type="ARBA" id="ARBA00022630"/>
    </source>
</evidence>
<dbReference type="SUPFAM" id="SSF51679">
    <property type="entry name" value="Bacterial luciferase-like"/>
    <property type="match status" value="1"/>
</dbReference>
<keyword evidence="7" id="KW-1185">Reference proteome</keyword>
<evidence type="ECO:0000256" key="3">
    <source>
        <dbReference type="ARBA" id="ARBA00023002"/>
    </source>
</evidence>
<dbReference type="EMBL" id="CP116669">
    <property type="protein sequence ID" value="WCH98242.1"/>
    <property type="molecule type" value="Genomic_DNA"/>
</dbReference>
<dbReference type="RefSeq" id="WP_156311143.1">
    <property type="nucleotide sequence ID" value="NZ_CP116669.1"/>
</dbReference>
<dbReference type="PANTHER" id="PTHR30011:SF16">
    <property type="entry name" value="C2H2 FINGER DOMAIN TRANSCRIPTION FACTOR (EUROFUNG)-RELATED"/>
    <property type="match status" value="1"/>
</dbReference>
<dbReference type="NCBIfam" id="TIGR03571">
    <property type="entry name" value="lucif_BA3436"/>
    <property type="match status" value="1"/>
</dbReference>
<protein>
    <submittedName>
        <fullName evidence="6">LLM class oxidoreductase</fullName>
    </submittedName>
</protein>
<proteinExistence type="predicted"/>
<dbReference type="PANTHER" id="PTHR30011">
    <property type="entry name" value="ALKANESULFONATE MONOOXYGENASE-RELATED"/>
    <property type="match status" value="1"/>
</dbReference>
<accession>A0ABY7R3D4</accession>